<keyword evidence="2" id="KW-1185">Reference proteome</keyword>
<sequence>MTKYYEFSLRFDVSNCGKNQDQIDDSLFEAGCDDALVRHGRHGEINITFERQSSTALDAMQDAQKQVLLALPQAKLLEVKPDFVGPTDIARVYSITRQRVQALVNTKLSHVHPFTSVGNTQIFRLANVIDALDSQGRHHADEAIREAATAAMQLNRQNL</sequence>
<evidence type="ECO:0000313" key="2">
    <source>
        <dbReference type="Proteomes" id="UP000295531"/>
    </source>
</evidence>
<comment type="caution">
    <text evidence="1">The sequence shown here is derived from an EMBL/GenBank/DDBJ whole genome shotgun (WGS) entry which is preliminary data.</text>
</comment>
<protein>
    <recommendedName>
        <fullName evidence="3">DNA-binding protein</fullName>
    </recommendedName>
</protein>
<accession>A0A4V3CMR6</accession>
<dbReference type="OrthoDB" id="7860618at2"/>
<dbReference type="EMBL" id="SNXI01000013">
    <property type="protein sequence ID" value="TDP31252.1"/>
    <property type="molecule type" value="Genomic_DNA"/>
</dbReference>
<reference evidence="1 2" key="1">
    <citation type="submission" date="2019-03" db="EMBL/GenBank/DDBJ databases">
        <title>Freshwater and sediment microbial communities from various areas in North America, analyzing microbe dynamics in response to fracking.</title>
        <authorList>
            <person name="Lamendella R."/>
        </authorList>
    </citation>
    <scope>NUCLEOTIDE SEQUENCE [LARGE SCALE GENOMIC DNA]</scope>
    <source>
        <strain evidence="1 2">18_TX</strain>
    </source>
</reference>
<dbReference type="AlphaFoldDB" id="A0A4V3CMR6"/>
<dbReference type="Proteomes" id="UP000295531">
    <property type="component" value="Unassembled WGS sequence"/>
</dbReference>
<gene>
    <name evidence="1" type="ORF">DEU29_11321</name>
</gene>
<evidence type="ECO:0008006" key="3">
    <source>
        <dbReference type="Google" id="ProtNLM"/>
    </source>
</evidence>
<dbReference type="RefSeq" id="WP_133540146.1">
    <property type="nucleotide sequence ID" value="NZ_SNXI01000013.1"/>
</dbReference>
<name>A0A4V3CMR6_9GAMM</name>
<proteinExistence type="predicted"/>
<organism evidence="1 2">
    <name type="scientific">Idiomarina aquatica</name>
    <dbReference type="NCBI Taxonomy" id="1327752"/>
    <lineage>
        <taxon>Bacteria</taxon>
        <taxon>Pseudomonadati</taxon>
        <taxon>Pseudomonadota</taxon>
        <taxon>Gammaproteobacteria</taxon>
        <taxon>Alteromonadales</taxon>
        <taxon>Idiomarinaceae</taxon>
        <taxon>Idiomarina</taxon>
    </lineage>
</organism>
<evidence type="ECO:0000313" key="1">
    <source>
        <dbReference type="EMBL" id="TDP31252.1"/>
    </source>
</evidence>